<keyword evidence="3" id="KW-1185">Reference proteome</keyword>
<comment type="caution">
    <text evidence="2">The sequence shown here is derived from an EMBL/GenBank/DDBJ whole genome shotgun (WGS) entry which is preliminary data.</text>
</comment>
<accession>A0A2N0ZIK1</accession>
<feature type="transmembrane region" description="Helical" evidence="1">
    <location>
        <begin position="72"/>
        <end position="92"/>
    </location>
</feature>
<evidence type="ECO:0000256" key="1">
    <source>
        <dbReference type="SAM" id="Phobius"/>
    </source>
</evidence>
<feature type="transmembrane region" description="Helical" evidence="1">
    <location>
        <begin position="45"/>
        <end position="65"/>
    </location>
</feature>
<keyword evidence="1" id="KW-0812">Transmembrane</keyword>
<keyword evidence="1" id="KW-1133">Transmembrane helix</keyword>
<dbReference type="RefSeq" id="WP_066198219.1">
    <property type="nucleotide sequence ID" value="NZ_JAFDQP010000004.1"/>
</dbReference>
<dbReference type="AlphaFoldDB" id="A0A2N0ZIK1"/>
<gene>
    <name evidence="2" type="ORF">CWS20_08550</name>
</gene>
<sequence length="291" mass="32886">MKQNRKRLSKPAGWILFICALGLFCVQIGYLFVNAKYQAEYIDDRLFYIINIACALCLALAIWFLLEINKAVKLVTLCVIILFIISSGGLLVKSNQEVNHITSLSPDWKHVLSIKENVESGDAIYYRSYYGILARPKERLHNQIDGEVKVEWLANDIAVLTYKIENQTVQQFIATYGDRGGGLAYYYVGAEIHGRWQFDDIEVESNTEGITVTENGTTDSFQWDDIVQFGTLAVVLMKNNEAAWTLSLNEDFDVHSAANTAPTGTISLYKATLEKNKPYTLTYRLHNEGSD</sequence>
<reference evidence="2 3" key="1">
    <citation type="journal article" date="2010" name="Int. J. Syst. Evol. Microbiol.">
        <title>Bacillus horneckiae sp. nov., isolated from a spacecraft-assembly clean room.</title>
        <authorList>
            <person name="Vaishampayan P."/>
            <person name="Probst A."/>
            <person name="Krishnamurthi S."/>
            <person name="Ghosh S."/>
            <person name="Osman S."/>
            <person name="McDowall A."/>
            <person name="Ruckmani A."/>
            <person name="Mayilraj S."/>
            <person name="Venkateswaran K."/>
        </authorList>
    </citation>
    <scope>NUCLEOTIDE SEQUENCE [LARGE SCALE GENOMIC DNA]</scope>
    <source>
        <strain evidence="3">1PO1SC</strain>
    </source>
</reference>
<dbReference type="EMBL" id="PISD01000016">
    <property type="protein sequence ID" value="PKG29314.1"/>
    <property type="molecule type" value="Genomic_DNA"/>
</dbReference>
<evidence type="ECO:0000313" key="3">
    <source>
        <dbReference type="Proteomes" id="UP000233343"/>
    </source>
</evidence>
<keyword evidence="1" id="KW-0472">Membrane</keyword>
<name>A0A2N0ZIK1_9BACI</name>
<dbReference type="Proteomes" id="UP000233343">
    <property type="component" value="Unassembled WGS sequence"/>
</dbReference>
<proteinExistence type="predicted"/>
<evidence type="ECO:0000313" key="2">
    <source>
        <dbReference type="EMBL" id="PKG29314.1"/>
    </source>
</evidence>
<feature type="transmembrane region" description="Helical" evidence="1">
    <location>
        <begin position="12"/>
        <end position="33"/>
    </location>
</feature>
<protein>
    <submittedName>
        <fullName evidence="2">Uncharacterized protein</fullName>
    </submittedName>
</protein>
<organism evidence="2 3">
    <name type="scientific">Cytobacillus horneckiae</name>
    <dbReference type="NCBI Taxonomy" id="549687"/>
    <lineage>
        <taxon>Bacteria</taxon>
        <taxon>Bacillati</taxon>
        <taxon>Bacillota</taxon>
        <taxon>Bacilli</taxon>
        <taxon>Bacillales</taxon>
        <taxon>Bacillaceae</taxon>
        <taxon>Cytobacillus</taxon>
    </lineage>
</organism>